<organism evidence="1">
    <name type="scientific">Microvirga ossetica</name>
    <dbReference type="NCBI Taxonomy" id="1882682"/>
    <lineage>
        <taxon>Bacteria</taxon>
        <taxon>Pseudomonadati</taxon>
        <taxon>Pseudomonadota</taxon>
        <taxon>Alphaproteobacteria</taxon>
        <taxon>Hyphomicrobiales</taxon>
        <taxon>Methylobacteriaceae</taxon>
        <taxon>Microvirga</taxon>
    </lineage>
</organism>
<evidence type="ECO:0000313" key="1">
    <source>
        <dbReference type="EMBL" id="ANY81265.1"/>
    </source>
</evidence>
<evidence type="ECO:0008006" key="2">
    <source>
        <dbReference type="Google" id="ProtNLM"/>
    </source>
</evidence>
<dbReference type="KEGG" id="moc:BB934_26135"/>
<protein>
    <recommendedName>
        <fullName evidence="2">ABM domain-containing protein</fullName>
    </recommendedName>
</protein>
<dbReference type="OrthoDB" id="3034735at2"/>
<accession>A0A1B2EMQ3</accession>
<name>A0A1B2EMQ3_9HYPH</name>
<reference evidence="1" key="1">
    <citation type="submission" date="2016-07" db="EMBL/GenBank/DDBJ databases">
        <title>Microvirga ossetica sp. nov. a new species of rhizobia isolated from root nodules of the legume species Vicia alpestris Steven originated from North Ossetia region in the Caucasus.</title>
        <authorList>
            <person name="Safronova V.I."/>
            <person name="Kuznetsova I.G."/>
            <person name="Sazanova A.L."/>
            <person name="Belimov A."/>
            <person name="Andronov E."/>
            <person name="Osledkin Y.S."/>
            <person name="Onishchuk O.P."/>
            <person name="Kurchak O.N."/>
            <person name="Shaposhnikov A.I."/>
            <person name="Willems A."/>
            <person name="Tikhonovich I.A."/>
        </authorList>
    </citation>
    <scope>NUCLEOTIDE SEQUENCE [LARGE SCALE GENOMIC DNA]</scope>
    <source>
        <strain evidence="1">V5/3M</strain>
    </source>
</reference>
<dbReference type="RefSeq" id="WP_157934326.1">
    <property type="nucleotide sequence ID" value="NZ_CP016616.1"/>
</dbReference>
<proteinExistence type="predicted"/>
<dbReference type="AlphaFoldDB" id="A0A1B2EMQ3"/>
<gene>
    <name evidence="1" type="ORF">BB934_26135</name>
</gene>
<sequence length="86" mass="9620">MGWAGSGALVAWHDVDEGREAEYLDWHSHEHMQERLAIPGFVEARRYSVAGSGPAFLILYAVVDPDVFKSEAYLERLNNPSEWTGG</sequence>
<dbReference type="EMBL" id="CP016616">
    <property type="protein sequence ID" value="ANY81265.1"/>
    <property type="molecule type" value="Genomic_DNA"/>
</dbReference>